<keyword evidence="3" id="KW-1185">Reference proteome</keyword>
<evidence type="ECO:0000313" key="3">
    <source>
        <dbReference type="Proteomes" id="UP000824890"/>
    </source>
</evidence>
<evidence type="ECO:0000313" key="1">
    <source>
        <dbReference type="EMBL" id="CAF2157306.1"/>
    </source>
</evidence>
<evidence type="ECO:0000313" key="2">
    <source>
        <dbReference type="EMBL" id="KAH0917176.1"/>
    </source>
</evidence>
<dbReference type="Proteomes" id="UP000824890">
    <property type="component" value="Unassembled WGS sequence"/>
</dbReference>
<gene>
    <name evidence="1" type="ORF">DARMORV10_A07P03080.1</name>
    <name evidence="2" type="ORF">HID58_024836</name>
</gene>
<dbReference type="PANTHER" id="PTHR33784:SF26">
    <property type="entry name" value="F-BOX DOMAIN-CONTAINING PROTEIN"/>
    <property type="match status" value="1"/>
</dbReference>
<protein>
    <submittedName>
        <fullName evidence="1">(rape) hypothetical protein</fullName>
    </submittedName>
</protein>
<reference evidence="2 3" key="2">
    <citation type="submission" date="2021-05" db="EMBL/GenBank/DDBJ databases">
        <title>Genome Assembly of Synthetic Allotetraploid Brassica napus Reveals Homoeologous Exchanges between Subgenomes.</title>
        <authorList>
            <person name="Davis J.T."/>
        </authorList>
    </citation>
    <scope>NUCLEOTIDE SEQUENCE [LARGE SCALE GENOMIC DNA]</scope>
    <source>
        <strain evidence="3">cv. Da-Ae</strain>
        <tissue evidence="2">Seedling</tissue>
    </source>
</reference>
<dbReference type="InterPro" id="IPR040338">
    <property type="entry name" value="At1g67623-like"/>
</dbReference>
<dbReference type="EMBL" id="JAGKQM010000007">
    <property type="protein sequence ID" value="KAH0917176.1"/>
    <property type="molecule type" value="Genomic_DNA"/>
</dbReference>
<accession>A0A816YBV8</accession>
<sequence>MLHKILSKVAITNIWDFGCARVAFPGLSAVGREDYFYKSVDLIFLNDWLDQVNTVRTSRLKCYQLGDLEAIYLQGERGCLLAKYVDDMMNLAFSVDHRGLVHNYHDFTREYVDRMYHMITSWTLSGHWDYGKPEIFMSLSERIDPNVSYDCWCSAIIEPVFVVSIYGSRTQWKCDRCLWQCSAWDLCNEIHLSARDSPIGD</sequence>
<dbReference type="AlphaFoldDB" id="A0A816YBV8"/>
<proteinExistence type="predicted"/>
<organism evidence="1">
    <name type="scientific">Brassica napus</name>
    <name type="common">Rape</name>
    <dbReference type="NCBI Taxonomy" id="3708"/>
    <lineage>
        <taxon>Eukaryota</taxon>
        <taxon>Viridiplantae</taxon>
        <taxon>Streptophyta</taxon>
        <taxon>Embryophyta</taxon>
        <taxon>Tracheophyta</taxon>
        <taxon>Spermatophyta</taxon>
        <taxon>Magnoliopsida</taxon>
        <taxon>eudicotyledons</taxon>
        <taxon>Gunneridae</taxon>
        <taxon>Pentapetalae</taxon>
        <taxon>rosids</taxon>
        <taxon>malvids</taxon>
        <taxon>Brassicales</taxon>
        <taxon>Brassicaceae</taxon>
        <taxon>Brassiceae</taxon>
        <taxon>Brassica</taxon>
    </lineage>
</organism>
<dbReference type="EMBL" id="HG994361">
    <property type="protein sequence ID" value="CAF2157306.1"/>
    <property type="molecule type" value="Genomic_DNA"/>
</dbReference>
<reference evidence="1" key="1">
    <citation type="submission" date="2021-01" db="EMBL/GenBank/DDBJ databases">
        <authorList>
            <consortium name="Genoscope - CEA"/>
            <person name="William W."/>
        </authorList>
    </citation>
    <scope>NUCLEOTIDE SEQUENCE</scope>
</reference>
<dbReference type="PANTHER" id="PTHR33784">
    <property type="entry name" value="OS05G0482100 PROTEIN"/>
    <property type="match status" value="1"/>
</dbReference>
<dbReference type="Proteomes" id="UP001295469">
    <property type="component" value="Chromosome A07"/>
</dbReference>
<name>A0A816YBV8_BRANA</name>